<feature type="binding site" evidence="26">
    <location>
        <position position="80"/>
    </location>
    <ligand>
        <name>CoA</name>
        <dbReference type="ChEBI" id="CHEBI:57287"/>
    </ligand>
</feature>
<feature type="site" description="Important for catalytic activity" evidence="24">
    <location>
        <position position="170"/>
    </location>
</feature>
<keyword evidence="7" id="KW-0744">Spermatogenesis</keyword>
<dbReference type="InterPro" id="IPR052242">
    <property type="entry name" value="Mito_3-hydroxyacyl-CoA_DH"/>
</dbReference>
<evidence type="ECO:0000256" key="17">
    <source>
        <dbReference type="ARBA" id="ARBA00052282"/>
    </source>
</evidence>
<dbReference type="PANTHER" id="PTHR43561">
    <property type="match status" value="1"/>
</dbReference>
<feature type="binding site" evidence="25">
    <location>
        <position position="57"/>
    </location>
    <ligand>
        <name>NAD(+)</name>
        <dbReference type="ChEBI" id="CHEBI:57540"/>
    </ligand>
</feature>
<keyword evidence="6" id="KW-0276">Fatty acid metabolism</keyword>
<evidence type="ECO:0000259" key="28">
    <source>
        <dbReference type="Pfam" id="PF02737"/>
    </source>
</evidence>
<keyword evidence="14" id="KW-0379">Hydroxylation</keyword>
<dbReference type="Pfam" id="PF02737">
    <property type="entry name" value="3HCDH_N"/>
    <property type="match status" value="1"/>
</dbReference>
<dbReference type="GO" id="GO:0050796">
    <property type="term" value="P:regulation of insulin secretion"/>
    <property type="evidence" value="ECO:0007669"/>
    <property type="project" value="Ensembl"/>
</dbReference>
<keyword evidence="8" id="KW-0809">Transit peptide</keyword>
<dbReference type="InterPro" id="IPR036291">
    <property type="entry name" value="NAD(P)-bd_dom_sf"/>
</dbReference>
<dbReference type="GO" id="GO:0006635">
    <property type="term" value="P:fatty acid beta-oxidation"/>
    <property type="evidence" value="ECO:0007669"/>
    <property type="project" value="Ensembl"/>
</dbReference>
<keyword evidence="5" id="KW-0221">Differentiation</keyword>
<evidence type="ECO:0000313" key="29">
    <source>
        <dbReference type="Ensembl" id="ENSCATP00000035196.1"/>
    </source>
</evidence>
<evidence type="ECO:0000256" key="7">
    <source>
        <dbReference type="ARBA" id="ARBA00022871"/>
    </source>
</evidence>
<feature type="binding site" evidence="25">
    <location>
        <position position="308"/>
    </location>
    <ligand>
        <name>NAD(+)</name>
        <dbReference type="ChEBI" id="CHEBI:57540"/>
    </ligand>
</feature>
<comment type="pathway">
    <text evidence="2">Lipid metabolism; fatty acid beta-oxidation.</text>
</comment>
<dbReference type="FunFam" id="1.10.1040.10:FF:000019">
    <property type="entry name" value="3-hydroxybutyryl-CoA dehydrogenase FadB2"/>
    <property type="match status" value="1"/>
</dbReference>
<dbReference type="STRING" id="9531.ENSCATP00000035196"/>
<keyword evidence="12" id="KW-0443">Lipid metabolism</keyword>
<evidence type="ECO:0000256" key="19">
    <source>
        <dbReference type="ARBA" id="ARBA00059837"/>
    </source>
</evidence>
<feature type="binding site" evidence="26">
    <location>
        <position position="73"/>
    </location>
    <ligand>
        <name>CoA</name>
        <dbReference type="ChEBI" id="CHEBI:57287"/>
    </ligand>
</feature>
<evidence type="ECO:0000256" key="5">
    <source>
        <dbReference type="ARBA" id="ARBA00022782"/>
    </source>
</evidence>
<dbReference type="InterPro" id="IPR006108">
    <property type="entry name" value="3HC_DH_C"/>
</dbReference>
<evidence type="ECO:0000256" key="8">
    <source>
        <dbReference type="ARBA" id="ARBA00022946"/>
    </source>
</evidence>
<dbReference type="GO" id="GO:0042802">
    <property type="term" value="F:identical protein binding"/>
    <property type="evidence" value="ECO:0007669"/>
    <property type="project" value="Ensembl"/>
</dbReference>
<feature type="binding site" evidence="25">
    <location>
        <position position="122"/>
    </location>
    <ligand>
        <name>NAD(+)</name>
        <dbReference type="ChEBI" id="CHEBI:57540"/>
    </ligand>
</feature>
<dbReference type="InterPro" id="IPR008927">
    <property type="entry name" value="6-PGluconate_DH-like_C_sf"/>
</dbReference>
<evidence type="ECO:0000256" key="26">
    <source>
        <dbReference type="PIRSR" id="PIRSR000105-3"/>
    </source>
</evidence>
<evidence type="ECO:0000256" key="10">
    <source>
        <dbReference type="ARBA" id="ARBA00023002"/>
    </source>
</evidence>
<dbReference type="PANTHER" id="PTHR43561:SF3">
    <property type="entry name" value="HYDROXYACYL-COENZYME A DEHYDROGENASE, MITOCHONDRIAL"/>
    <property type="match status" value="1"/>
</dbReference>
<feature type="binding site" evidence="25">
    <location>
        <position position="149"/>
    </location>
    <ligand>
        <name>NAD(+)</name>
        <dbReference type="ChEBI" id="CHEBI:57540"/>
    </ligand>
</feature>
<dbReference type="GO" id="GO:0003857">
    <property type="term" value="F:(3S)-3-hydroxyacyl-CoA dehydrogenase (NAD+) activity"/>
    <property type="evidence" value="ECO:0007669"/>
    <property type="project" value="UniProtKB-EC"/>
</dbReference>
<dbReference type="InterPro" id="IPR006180">
    <property type="entry name" value="3-OHacyl-CoA_DH_CS"/>
</dbReference>
<evidence type="ECO:0000256" key="15">
    <source>
        <dbReference type="ARBA" id="ARBA00049556"/>
    </source>
</evidence>
<dbReference type="Gene3D" id="3.40.50.720">
    <property type="entry name" value="NAD(P)-binding Rossmann-like Domain"/>
    <property type="match status" value="1"/>
</dbReference>
<evidence type="ECO:0000256" key="12">
    <source>
        <dbReference type="ARBA" id="ARBA00023098"/>
    </source>
</evidence>
<dbReference type="FunFam" id="3.40.50.720:FF:000258">
    <property type="entry name" value="Hydroxyacyl-coenzyme A dehydrogenase, mitochondrial"/>
    <property type="match status" value="1"/>
</dbReference>
<dbReference type="OMA" id="MAHPMGP"/>
<evidence type="ECO:0000256" key="1">
    <source>
        <dbReference type="ARBA" id="ARBA00004305"/>
    </source>
</evidence>
<evidence type="ECO:0000256" key="20">
    <source>
        <dbReference type="ARBA" id="ARBA00065273"/>
    </source>
</evidence>
<accession>A0A2K5NCN8</accession>
<evidence type="ECO:0000256" key="24">
    <source>
        <dbReference type="PIRSR" id="PIRSR000105-1"/>
    </source>
</evidence>
<dbReference type="GeneTree" id="ENSGT00940000159984"/>
<keyword evidence="13" id="KW-0496">Mitochondrion</keyword>
<keyword evidence="10" id="KW-0560">Oxidoreductase</keyword>
<dbReference type="InterPro" id="IPR022694">
    <property type="entry name" value="3-OHacyl-CoA_DH"/>
</dbReference>
<comment type="similarity">
    <text evidence="3">Belongs to the 3-hydroxyacyl-CoA dehydrogenase family.</text>
</comment>
<evidence type="ECO:0000259" key="27">
    <source>
        <dbReference type="Pfam" id="PF00725"/>
    </source>
</evidence>
<dbReference type="SUPFAM" id="SSF51735">
    <property type="entry name" value="NAD(P)-binding Rossmann-fold domains"/>
    <property type="match status" value="1"/>
</dbReference>
<dbReference type="GO" id="GO:0070403">
    <property type="term" value="F:NAD+ binding"/>
    <property type="evidence" value="ECO:0007669"/>
    <property type="project" value="Ensembl"/>
</dbReference>
<dbReference type="GO" id="GO:0120162">
    <property type="term" value="P:positive regulation of cold-induced thermogenesis"/>
    <property type="evidence" value="ECO:0007669"/>
    <property type="project" value="Ensembl"/>
</dbReference>
<feature type="domain" description="3-hydroxyacyl-CoA dehydrogenase C-terminal" evidence="27">
    <location>
        <begin position="216"/>
        <end position="316"/>
    </location>
</feature>
<dbReference type="EC" id="1.1.1.35" evidence="4"/>
<dbReference type="SUPFAM" id="SSF48179">
    <property type="entry name" value="6-phosphogluconate dehydrogenase C-terminal domain-like"/>
    <property type="match status" value="1"/>
</dbReference>
<dbReference type="GO" id="GO:0005654">
    <property type="term" value="C:nucleoplasm"/>
    <property type="evidence" value="ECO:0007669"/>
    <property type="project" value="Ensembl"/>
</dbReference>
<comment type="catalytic activity">
    <reaction evidence="17">
        <text>(3S)-hydroxyhexadecanoyl-CoA + NAD(+) = 3-oxohexadecanoyl-CoA + NADH + H(+)</text>
        <dbReference type="Rhea" id="RHEA:31159"/>
        <dbReference type="ChEBI" id="CHEBI:15378"/>
        <dbReference type="ChEBI" id="CHEBI:57349"/>
        <dbReference type="ChEBI" id="CHEBI:57540"/>
        <dbReference type="ChEBI" id="CHEBI:57945"/>
        <dbReference type="ChEBI" id="CHEBI:62613"/>
    </reaction>
</comment>
<dbReference type="AlphaFoldDB" id="A0A2K5NCN8"/>
<evidence type="ECO:0000313" key="30">
    <source>
        <dbReference type="Proteomes" id="UP000233060"/>
    </source>
</evidence>
<dbReference type="PROSITE" id="PS00067">
    <property type="entry name" value="3HCDH"/>
    <property type="match status" value="1"/>
</dbReference>
<evidence type="ECO:0000256" key="18">
    <source>
        <dbReference type="ARBA" id="ARBA00052692"/>
    </source>
</evidence>
<gene>
    <name evidence="29" type="primary">HADH</name>
</gene>
<comment type="catalytic activity">
    <reaction evidence="18">
        <text>(3S)-3-hydroxybutanoyl-CoA + NAD(+) = acetoacetyl-CoA + NADH + H(+)</text>
        <dbReference type="Rhea" id="RHEA:30799"/>
        <dbReference type="ChEBI" id="CHEBI:15378"/>
        <dbReference type="ChEBI" id="CHEBI:57286"/>
        <dbReference type="ChEBI" id="CHEBI:57316"/>
        <dbReference type="ChEBI" id="CHEBI:57540"/>
        <dbReference type="ChEBI" id="CHEBI:57945"/>
    </reaction>
</comment>
<name>A0A2K5NCN8_CERAT</name>
<evidence type="ECO:0000256" key="21">
    <source>
        <dbReference type="ARBA" id="ARBA00071676"/>
    </source>
</evidence>
<feature type="binding site" evidence="25">
    <location>
        <position position="173"/>
    </location>
    <ligand>
        <name>NAD(+)</name>
        <dbReference type="ChEBI" id="CHEBI:57540"/>
    </ligand>
</feature>
<comment type="function">
    <text evidence="19">Mitochondrial fatty acid beta-oxidation enzyme that catalyzes the third step of the beta-oxidation cycle for medium and short-chain 3-hydroxy fatty acyl-CoAs (C4 to C10). Plays a role in the control of insulin secretion by inhibiting the activation of glutamate dehydrogenase 1 (GLUD1), an enzyme that has an important role in regulating amino acid-induced insulin secretion. Plays a role in the maintenance of normal spermatogenesis through the reduction of fatty acid accumulation in the testes.</text>
</comment>
<dbReference type="GO" id="GO:0005759">
    <property type="term" value="C:mitochondrial matrix"/>
    <property type="evidence" value="ECO:0007669"/>
    <property type="project" value="UniProtKB-SubCell"/>
</dbReference>
<evidence type="ECO:0000256" key="3">
    <source>
        <dbReference type="ARBA" id="ARBA00009463"/>
    </source>
</evidence>
<dbReference type="Gene3D" id="1.10.1040.10">
    <property type="entry name" value="N-(1-d-carboxylethyl)-l-norvaline Dehydrogenase, domain 2"/>
    <property type="match status" value="1"/>
</dbReference>
<reference evidence="29" key="2">
    <citation type="submission" date="2025-09" db="UniProtKB">
        <authorList>
            <consortium name="Ensembl"/>
        </authorList>
    </citation>
    <scope>IDENTIFICATION</scope>
</reference>
<evidence type="ECO:0000256" key="14">
    <source>
        <dbReference type="ARBA" id="ARBA00023278"/>
    </source>
</evidence>
<dbReference type="InterPro" id="IPR006176">
    <property type="entry name" value="3-OHacyl-CoA_DH_NAD-bd"/>
</dbReference>
<comment type="subunit">
    <text evidence="20">Homodimer. Interacts with GLUD1; this interaction inhibits the activation of glutamate dehydrogenase 1 (GLUD1).</text>
</comment>
<dbReference type="Proteomes" id="UP000233060">
    <property type="component" value="Unassembled WGS sequence"/>
</dbReference>
<feature type="domain" description="3-hydroxyacyl-CoA dehydrogenase NAD binding" evidence="28">
    <location>
        <begin position="29"/>
        <end position="214"/>
    </location>
</feature>
<evidence type="ECO:0000256" key="16">
    <source>
        <dbReference type="ARBA" id="ARBA00051510"/>
    </source>
</evidence>
<evidence type="ECO:0000256" key="9">
    <source>
        <dbReference type="ARBA" id="ARBA00022990"/>
    </source>
</evidence>
<dbReference type="GO" id="GO:0007283">
    <property type="term" value="P:spermatogenesis"/>
    <property type="evidence" value="ECO:0007669"/>
    <property type="project" value="UniProtKB-KW"/>
</dbReference>
<evidence type="ECO:0000256" key="23">
    <source>
        <dbReference type="ARBA" id="ARBA00079904"/>
    </source>
</evidence>
<dbReference type="Pfam" id="PF00725">
    <property type="entry name" value="3HCDH"/>
    <property type="match status" value="1"/>
</dbReference>
<organism evidence="29 30">
    <name type="scientific">Cercocebus atys</name>
    <name type="common">Sooty mangabey</name>
    <name type="synonym">Cercocebus torquatus atys</name>
    <dbReference type="NCBI Taxonomy" id="9531"/>
    <lineage>
        <taxon>Eukaryota</taxon>
        <taxon>Metazoa</taxon>
        <taxon>Chordata</taxon>
        <taxon>Craniata</taxon>
        <taxon>Vertebrata</taxon>
        <taxon>Euteleostomi</taxon>
        <taxon>Mammalia</taxon>
        <taxon>Eutheria</taxon>
        <taxon>Euarchontoglires</taxon>
        <taxon>Primates</taxon>
        <taxon>Haplorrhini</taxon>
        <taxon>Catarrhini</taxon>
        <taxon>Cercopithecidae</taxon>
        <taxon>Cercopithecinae</taxon>
        <taxon>Cercocebus</taxon>
    </lineage>
</organism>
<evidence type="ECO:0000256" key="6">
    <source>
        <dbReference type="ARBA" id="ARBA00022832"/>
    </source>
</evidence>
<keyword evidence="9" id="KW-0007">Acetylation</keyword>
<comment type="catalytic activity">
    <reaction evidence="15">
        <text>a (3S)-3-hydroxyacyl-CoA + NAD(+) = a 3-oxoacyl-CoA + NADH + H(+)</text>
        <dbReference type="Rhea" id="RHEA:22432"/>
        <dbReference type="ChEBI" id="CHEBI:15378"/>
        <dbReference type="ChEBI" id="CHEBI:57318"/>
        <dbReference type="ChEBI" id="CHEBI:57540"/>
        <dbReference type="ChEBI" id="CHEBI:57945"/>
        <dbReference type="ChEBI" id="CHEBI:90726"/>
        <dbReference type="EC" id="1.1.1.35"/>
    </reaction>
</comment>
<evidence type="ECO:0000256" key="25">
    <source>
        <dbReference type="PIRSR" id="PIRSR000105-2"/>
    </source>
</evidence>
<reference evidence="29" key="1">
    <citation type="submission" date="2025-08" db="UniProtKB">
        <authorList>
            <consortium name="Ensembl"/>
        </authorList>
    </citation>
    <scope>IDENTIFICATION</scope>
</reference>
<comment type="catalytic activity">
    <reaction evidence="16">
        <text>(3S)-hydroxydecanoyl-CoA + NAD(+) = 3-oxodecanoyl-CoA + NADH + H(+)</text>
        <dbReference type="Rhea" id="RHEA:31187"/>
        <dbReference type="ChEBI" id="CHEBI:15378"/>
        <dbReference type="ChEBI" id="CHEBI:57540"/>
        <dbReference type="ChEBI" id="CHEBI:57945"/>
        <dbReference type="ChEBI" id="CHEBI:62548"/>
        <dbReference type="ChEBI" id="CHEBI:62616"/>
    </reaction>
</comment>
<comment type="subcellular location">
    <subcellularLocation>
        <location evidence="1">Mitochondrion matrix</location>
    </subcellularLocation>
</comment>
<dbReference type="Ensembl" id="ENSCATT00000059477.1">
    <property type="protein sequence ID" value="ENSCATP00000035196.1"/>
    <property type="gene ID" value="ENSCATG00000040474.1"/>
</dbReference>
<keyword evidence="30" id="KW-1185">Reference proteome</keyword>
<dbReference type="GO" id="GO:0030154">
    <property type="term" value="P:cell differentiation"/>
    <property type="evidence" value="ECO:0007669"/>
    <property type="project" value="UniProtKB-KW"/>
</dbReference>
<proteinExistence type="inferred from homology"/>
<protein>
    <recommendedName>
        <fullName evidence="21">Hydroxyacyl-coenzyme A dehydrogenase, mitochondrial</fullName>
        <ecNumber evidence="4">1.1.1.35</ecNumber>
    </recommendedName>
    <alternativeName>
        <fullName evidence="22">Medium and short-chain L-3-hydroxyacyl-coenzyme A dehydrogenase</fullName>
    </alternativeName>
    <alternativeName>
        <fullName evidence="23">Short-chain 3-hydroxyacyl-CoA dehydrogenase</fullName>
    </alternativeName>
</protein>
<evidence type="ECO:0000256" key="4">
    <source>
        <dbReference type="ARBA" id="ARBA00013000"/>
    </source>
</evidence>
<feature type="binding site" evidence="25">
    <location>
        <begin position="34"/>
        <end position="39"/>
    </location>
    <ligand>
        <name>NAD(+)</name>
        <dbReference type="ChEBI" id="CHEBI:57540"/>
    </ligand>
</feature>
<keyword evidence="11 25" id="KW-0520">NAD</keyword>
<dbReference type="PIRSF" id="PIRSF000105">
    <property type="entry name" value="HCDH"/>
    <property type="match status" value="1"/>
</dbReference>
<evidence type="ECO:0000256" key="22">
    <source>
        <dbReference type="ARBA" id="ARBA00077615"/>
    </source>
</evidence>
<feature type="binding site" evidence="26">
    <location>
        <position position="149"/>
    </location>
    <ligand>
        <name>CoA</name>
        <dbReference type="ChEBI" id="CHEBI:57287"/>
    </ligand>
</feature>
<feature type="binding site" evidence="25">
    <location>
        <position position="127"/>
    </location>
    <ligand>
        <name>NAD(+)</name>
        <dbReference type="ChEBI" id="CHEBI:57540"/>
    </ligand>
</feature>
<evidence type="ECO:0000256" key="11">
    <source>
        <dbReference type="ARBA" id="ARBA00023027"/>
    </source>
</evidence>
<dbReference type="Bgee" id="ENSCATG00000040474">
    <property type="expression patterns" value="Expressed in heart and 12 other cell types or tissues"/>
</dbReference>
<evidence type="ECO:0000256" key="2">
    <source>
        <dbReference type="ARBA" id="ARBA00005005"/>
    </source>
</evidence>
<sequence>MAFVTRQFMRSVSSSSTASASAKKIIVKHVTVIGGGLMGAGIAQVAAATGHTVVLVDQTEDILAKSKKGIEESLRKVAKKKFAENPKAGSEFVEKTLSSIATSTDAASVVHSTDLVVEAIVENLKVKNELFKRLDKFAAEHTIFASNTSSLQITSIANATTRQDRFAGLHFFNPVPLMKLVEVIKTPMTSQKTFESLVDFSKALGKHPVACKDTPGFIVNRLLVPYLMEAIRLYERVSDGDASKEDIDTAMKLGAGYPMGPFELLDYVGLDTTKFIVDGWHEIDVKNPLHQPSPFLNKLVAENKFGKKTGEGFYKYK</sequence>
<dbReference type="InterPro" id="IPR013328">
    <property type="entry name" value="6PGD_dom2"/>
</dbReference>
<evidence type="ECO:0000256" key="13">
    <source>
        <dbReference type="ARBA" id="ARBA00023128"/>
    </source>
</evidence>